<feature type="compositionally biased region" description="Basic and acidic residues" evidence="1">
    <location>
        <begin position="226"/>
        <end position="244"/>
    </location>
</feature>
<proteinExistence type="predicted"/>
<gene>
    <name evidence="3" type="ORF">DQ226_04720</name>
</gene>
<reference evidence="3 4" key="1">
    <citation type="submission" date="2018-06" db="EMBL/GenBank/DDBJ databases">
        <title>Whole genome sequencing of four bacterial strains from South Shetland trench revealing bio-synthetic gene clusters.</title>
        <authorList>
            <person name="Abdel-Mageed W.M."/>
            <person name="Lehri B."/>
            <person name="Jarmusch S.A."/>
            <person name="Miranda K."/>
            <person name="Goodfellow M."/>
            <person name="Jaspars M."/>
            <person name="Karlyshev A.V."/>
        </authorList>
    </citation>
    <scope>NUCLEOTIDE SEQUENCE [LARGE SCALE GENOMIC DNA]</scope>
    <source>
        <strain evidence="3 4">SST1</strain>
    </source>
</reference>
<feature type="transmembrane region" description="Helical" evidence="2">
    <location>
        <begin position="101"/>
        <end position="122"/>
    </location>
</feature>
<dbReference type="EMBL" id="QNTT01000008">
    <property type="protein sequence ID" value="RBA38592.1"/>
    <property type="molecule type" value="Genomic_DNA"/>
</dbReference>
<evidence type="ECO:0000313" key="3">
    <source>
        <dbReference type="EMBL" id="RBA38592.1"/>
    </source>
</evidence>
<evidence type="ECO:0000256" key="1">
    <source>
        <dbReference type="SAM" id="MobiDB-lite"/>
    </source>
</evidence>
<evidence type="ECO:0000313" key="4">
    <source>
        <dbReference type="Proteomes" id="UP000252187"/>
    </source>
</evidence>
<dbReference type="InterPro" id="IPR052528">
    <property type="entry name" value="Sugar_transport-like"/>
</dbReference>
<feature type="transmembrane region" description="Helical" evidence="2">
    <location>
        <begin position="167"/>
        <end position="188"/>
    </location>
</feature>
<feature type="transmembrane region" description="Helical" evidence="2">
    <location>
        <begin position="339"/>
        <end position="361"/>
    </location>
</feature>
<name>A0A365PC92_9ACTN</name>
<sequence length="466" mass="47517">MTTAERFYSRLVTRDADAERDLPDVVRRELPRNGLRLVAANTLQSSGDQTVNASTVLPWLFHVLGVPAALVGLLVPIRESGSMLPQAFLTPLVVRVRRRKWVFVTGALVQAASVAAMAAIAALGHGTAAGVGILVALVVFSLGRCLCSIASKDVQGRTIPSGERGQIIGLATSAAGLVAITLGLAIRILGGGDLDSTELAFLLVAGAVLWLLSASTYSRVVEPAGDGRARRGAKDHGATEDHGATKGHGAATGGASEESSTWFADAARLFRDDATFRKFVTVRGLLLVSSLSPPFIVSMSVASGTGALAGLGGFILASGVASLIGGRVFGRLADRSSRLLMAGAATAASAVAVALVLAVSIPGFDGGSALGATVFVGAYFLLTLLHSGVRVGRKTYVVDVAEGDLRTTYVAVGNTAMGIILLVVGGISSALAVLGVQWALVFLAVLGVVGAVSAVTMPEVSRGAAR</sequence>
<feature type="transmembrane region" description="Helical" evidence="2">
    <location>
        <begin position="409"/>
        <end position="432"/>
    </location>
</feature>
<dbReference type="AlphaFoldDB" id="A0A365PC92"/>
<feature type="transmembrane region" description="Helical" evidence="2">
    <location>
        <begin position="438"/>
        <end position="457"/>
    </location>
</feature>
<dbReference type="PANTHER" id="PTHR23526">
    <property type="entry name" value="INTEGRAL MEMBRANE TRANSPORT PROTEIN-RELATED"/>
    <property type="match status" value="1"/>
</dbReference>
<dbReference type="SUPFAM" id="SSF103473">
    <property type="entry name" value="MFS general substrate transporter"/>
    <property type="match status" value="1"/>
</dbReference>
<feature type="transmembrane region" description="Helical" evidence="2">
    <location>
        <begin position="280"/>
        <end position="301"/>
    </location>
</feature>
<accession>A0A365PC92</accession>
<feature type="transmembrane region" description="Helical" evidence="2">
    <location>
        <begin position="200"/>
        <end position="221"/>
    </location>
</feature>
<organism evidence="3 4">
    <name type="scientific">Dietzia maris</name>
    <dbReference type="NCBI Taxonomy" id="37915"/>
    <lineage>
        <taxon>Bacteria</taxon>
        <taxon>Bacillati</taxon>
        <taxon>Actinomycetota</taxon>
        <taxon>Actinomycetes</taxon>
        <taxon>Mycobacteriales</taxon>
        <taxon>Dietziaceae</taxon>
        <taxon>Dietzia</taxon>
    </lineage>
</organism>
<feature type="transmembrane region" description="Helical" evidence="2">
    <location>
        <begin position="307"/>
        <end position="327"/>
    </location>
</feature>
<dbReference type="Proteomes" id="UP000252187">
    <property type="component" value="Unassembled WGS sequence"/>
</dbReference>
<comment type="caution">
    <text evidence="3">The sequence shown here is derived from an EMBL/GenBank/DDBJ whole genome shotgun (WGS) entry which is preliminary data.</text>
</comment>
<protein>
    <submittedName>
        <fullName evidence="3">MFS transporter</fullName>
    </submittedName>
</protein>
<keyword evidence="2" id="KW-1133">Transmembrane helix</keyword>
<feature type="transmembrane region" description="Helical" evidence="2">
    <location>
        <begin position="367"/>
        <end position="389"/>
    </location>
</feature>
<evidence type="ECO:0000256" key="2">
    <source>
        <dbReference type="SAM" id="Phobius"/>
    </source>
</evidence>
<dbReference type="InterPro" id="IPR011701">
    <property type="entry name" value="MFS"/>
</dbReference>
<dbReference type="Pfam" id="PF07690">
    <property type="entry name" value="MFS_1"/>
    <property type="match status" value="1"/>
</dbReference>
<feature type="transmembrane region" description="Helical" evidence="2">
    <location>
        <begin position="128"/>
        <end position="147"/>
    </location>
</feature>
<keyword evidence="2" id="KW-0472">Membrane</keyword>
<feature type="region of interest" description="Disordered" evidence="1">
    <location>
        <begin position="226"/>
        <end position="256"/>
    </location>
</feature>
<dbReference type="InterPro" id="IPR036259">
    <property type="entry name" value="MFS_trans_sf"/>
</dbReference>
<keyword evidence="2" id="KW-0812">Transmembrane</keyword>
<dbReference type="Gene3D" id="1.20.1250.20">
    <property type="entry name" value="MFS general substrate transporter like domains"/>
    <property type="match status" value="2"/>
</dbReference>
<dbReference type="PANTHER" id="PTHR23526:SF4">
    <property type="entry name" value="INTEGRAL MEMBRANE TRANSPORT PROTEIN"/>
    <property type="match status" value="1"/>
</dbReference>
<dbReference type="GO" id="GO:0022857">
    <property type="term" value="F:transmembrane transporter activity"/>
    <property type="evidence" value="ECO:0007669"/>
    <property type="project" value="InterPro"/>
</dbReference>